<sequence>MKSGQMSFYIPFVGKKEKHRSHDIYHSHQLDTLKNVPGTDDASTSVTTSPRGIRSFRPVYVHREEWMCLSIWHSSVNGGQNQGREIPPHKSTLLKVTNFHDRDKSSRSMDVIRGSHK</sequence>
<name>A0A0M8ZQ64_9HYME</name>
<proteinExistence type="predicted"/>
<reference evidence="1 2" key="1">
    <citation type="submission" date="2015-07" db="EMBL/GenBank/DDBJ databases">
        <title>The genome of Melipona quadrifasciata.</title>
        <authorList>
            <person name="Pan H."/>
            <person name="Kapheim K."/>
        </authorList>
    </citation>
    <scope>NUCLEOTIDE SEQUENCE [LARGE SCALE GENOMIC DNA]</scope>
    <source>
        <strain evidence="1">0111107301</strain>
        <tissue evidence="1">Whole body</tissue>
    </source>
</reference>
<organism evidence="1 2">
    <name type="scientific">Melipona quadrifasciata</name>
    <dbReference type="NCBI Taxonomy" id="166423"/>
    <lineage>
        <taxon>Eukaryota</taxon>
        <taxon>Metazoa</taxon>
        <taxon>Ecdysozoa</taxon>
        <taxon>Arthropoda</taxon>
        <taxon>Hexapoda</taxon>
        <taxon>Insecta</taxon>
        <taxon>Pterygota</taxon>
        <taxon>Neoptera</taxon>
        <taxon>Endopterygota</taxon>
        <taxon>Hymenoptera</taxon>
        <taxon>Apocrita</taxon>
        <taxon>Aculeata</taxon>
        <taxon>Apoidea</taxon>
        <taxon>Anthophila</taxon>
        <taxon>Apidae</taxon>
        <taxon>Melipona</taxon>
    </lineage>
</organism>
<keyword evidence="2" id="KW-1185">Reference proteome</keyword>
<dbReference type="AlphaFoldDB" id="A0A0M8ZQ64"/>
<accession>A0A0M8ZQ64</accession>
<protein>
    <submittedName>
        <fullName evidence="1">Uncharacterized protein</fullName>
    </submittedName>
</protein>
<dbReference type="Proteomes" id="UP000053105">
    <property type="component" value="Unassembled WGS sequence"/>
</dbReference>
<evidence type="ECO:0000313" key="2">
    <source>
        <dbReference type="Proteomes" id="UP000053105"/>
    </source>
</evidence>
<dbReference type="EMBL" id="KQ436242">
    <property type="protein sequence ID" value="KOX67319.1"/>
    <property type="molecule type" value="Genomic_DNA"/>
</dbReference>
<gene>
    <name evidence="1" type="ORF">WN51_10641</name>
</gene>
<evidence type="ECO:0000313" key="1">
    <source>
        <dbReference type="EMBL" id="KOX67319.1"/>
    </source>
</evidence>